<dbReference type="OrthoDB" id="532747at2"/>
<feature type="compositionally biased region" description="Low complexity" evidence="1">
    <location>
        <begin position="37"/>
        <end position="53"/>
    </location>
</feature>
<comment type="caution">
    <text evidence="3">The sequence shown here is derived from an EMBL/GenBank/DDBJ whole genome shotgun (WGS) entry which is preliminary data.</text>
</comment>
<feature type="region of interest" description="Disordered" evidence="1">
    <location>
        <begin position="33"/>
        <end position="63"/>
    </location>
</feature>
<evidence type="ECO:0000256" key="2">
    <source>
        <dbReference type="SAM" id="SignalP"/>
    </source>
</evidence>
<evidence type="ECO:0000313" key="3">
    <source>
        <dbReference type="EMBL" id="RUR84709.1"/>
    </source>
</evidence>
<dbReference type="AlphaFoldDB" id="A0A3S0YHN6"/>
<dbReference type="RefSeq" id="WP_016875645.1">
    <property type="nucleotide sequence ID" value="NZ_AJLN01000100.1"/>
</dbReference>
<evidence type="ECO:0008006" key="5">
    <source>
        <dbReference type="Google" id="ProtNLM"/>
    </source>
</evidence>
<accession>A0A3S0YHN6</accession>
<protein>
    <recommendedName>
        <fullName evidence="5">PsbP C-terminal domain-containing protein</fullName>
    </recommendedName>
</protein>
<sequence>MMVVNYRQLKKLVLHSVALGLVVAGAIACQPESPIVSSSPASPASNREVSPSKPSTPKPVPQDKAIYKSDRFGFQFSYPPNIFVVDDKTKIPSSNNAPLAAIQIWTQEHAKKIRSGAYEGGTEYPANVSVTVANNPQKLPLQKWVQQSNQFGVTRAFKDTKIAGQKAIAFQSSGLYENEHVVFKSPNGSNIIVITFGKTGYGNNDAIYQKAFDQVVNSFTFLRG</sequence>
<proteinExistence type="predicted"/>
<name>A0A3S0YHN6_CHLFR</name>
<feature type="chain" id="PRO_5018524974" description="PsbP C-terminal domain-containing protein" evidence="2">
    <location>
        <begin position="29"/>
        <end position="224"/>
    </location>
</feature>
<dbReference type="Proteomes" id="UP000268857">
    <property type="component" value="Unassembled WGS sequence"/>
</dbReference>
<dbReference type="STRING" id="211165.GCA_000317285_03799"/>
<keyword evidence="4" id="KW-1185">Reference proteome</keyword>
<reference evidence="3 4" key="1">
    <citation type="journal article" date="2019" name="Genome Biol. Evol.">
        <title>Day and night: Metabolic profiles and evolutionary relationships of six axenic non-marine cyanobacteria.</title>
        <authorList>
            <person name="Will S.E."/>
            <person name="Henke P."/>
            <person name="Boedeker C."/>
            <person name="Huang S."/>
            <person name="Brinkmann H."/>
            <person name="Rohde M."/>
            <person name="Jarek M."/>
            <person name="Friedl T."/>
            <person name="Seufert S."/>
            <person name="Schumacher M."/>
            <person name="Overmann J."/>
            <person name="Neumann-Schaal M."/>
            <person name="Petersen J."/>
        </authorList>
    </citation>
    <scope>NUCLEOTIDE SEQUENCE [LARGE SCALE GENOMIC DNA]</scope>
    <source>
        <strain evidence="3 4">PCC 6912</strain>
    </source>
</reference>
<feature type="signal peptide" evidence="2">
    <location>
        <begin position="1"/>
        <end position="28"/>
    </location>
</feature>
<dbReference type="PROSITE" id="PS51257">
    <property type="entry name" value="PROKAR_LIPOPROTEIN"/>
    <property type="match status" value="1"/>
</dbReference>
<evidence type="ECO:0000256" key="1">
    <source>
        <dbReference type="SAM" id="MobiDB-lite"/>
    </source>
</evidence>
<keyword evidence="2" id="KW-0732">Signal</keyword>
<dbReference type="EMBL" id="RSCJ01000004">
    <property type="protein sequence ID" value="RUR84709.1"/>
    <property type="molecule type" value="Genomic_DNA"/>
</dbReference>
<gene>
    <name evidence="3" type="ORF">PCC6912_16040</name>
</gene>
<organism evidence="3 4">
    <name type="scientific">Chlorogloeopsis fritschii PCC 6912</name>
    <dbReference type="NCBI Taxonomy" id="211165"/>
    <lineage>
        <taxon>Bacteria</taxon>
        <taxon>Bacillati</taxon>
        <taxon>Cyanobacteriota</taxon>
        <taxon>Cyanophyceae</taxon>
        <taxon>Nostocales</taxon>
        <taxon>Chlorogloeopsidaceae</taxon>
        <taxon>Chlorogloeopsis</taxon>
    </lineage>
</organism>
<evidence type="ECO:0000313" key="4">
    <source>
        <dbReference type="Proteomes" id="UP000268857"/>
    </source>
</evidence>